<feature type="compositionally biased region" description="Basic and acidic residues" evidence="1">
    <location>
        <begin position="1"/>
        <end position="13"/>
    </location>
</feature>
<dbReference type="AlphaFoldDB" id="A0ABD1HEN9"/>
<gene>
    <name evidence="2" type="ORF">AAHA92_14992</name>
</gene>
<evidence type="ECO:0000313" key="2">
    <source>
        <dbReference type="EMBL" id="KAL1554435.1"/>
    </source>
</evidence>
<accession>A0ABD1HEN9</accession>
<protein>
    <submittedName>
        <fullName evidence="2">Uncharacterized protein</fullName>
    </submittedName>
</protein>
<dbReference type="Proteomes" id="UP001567538">
    <property type="component" value="Unassembled WGS sequence"/>
</dbReference>
<sequence>MVGEKAVSEHGSSEYETNFEENGPAGSRSLSPTPRERGSENLEDSAGLAVHSNRFQMLEDEPTEEELSMAMVIHDSNTDARVIWEAKAASTSSGLVSENGNLRTEIARNGDSPLRIEGSAKKARFSTSRHA</sequence>
<dbReference type="EMBL" id="JBEAFC010000006">
    <property type="protein sequence ID" value="KAL1554435.1"/>
    <property type="molecule type" value="Genomic_DNA"/>
</dbReference>
<feature type="region of interest" description="Disordered" evidence="1">
    <location>
        <begin position="1"/>
        <end position="53"/>
    </location>
</feature>
<proteinExistence type="predicted"/>
<organism evidence="2 3">
    <name type="scientific">Salvia divinorum</name>
    <name type="common">Maria pastora</name>
    <name type="synonym">Diviner's sage</name>
    <dbReference type="NCBI Taxonomy" id="28513"/>
    <lineage>
        <taxon>Eukaryota</taxon>
        <taxon>Viridiplantae</taxon>
        <taxon>Streptophyta</taxon>
        <taxon>Embryophyta</taxon>
        <taxon>Tracheophyta</taxon>
        <taxon>Spermatophyta</taxon>
        <taxon>Magnoliopsida</taxon>
        <taxon>eudicotyledons</taxon>
        <taxon>Gunneridae</taxon>
        <taxon>Pentapetalae</taxon>
        <taxon>asterids</taxon>
        <taxon>lamiids</taxon>
        <taxon>Lamiales</taxon>
        <taxon>Lamiaceae</taxon>
        <taxon>Nepetoideae</taxon>
        <taxon>Mentheae</taxon>
        <taxon>Salviinae</taxon>
        <taxon>Salvia</taxon>
        <taxon>Salvia subgen. Calosphace</taxon>
    </lineage>
</organism>
<reference evidence="2 3" key="1">
    <citation type="submission" date="2024-06" db="EMBL/GenBank/DDBJ databases">
        <title>A chromosome level genome sequence of Diviner's sage (Salvia divinorum).</title>
        <authorList>
            <person name="Ford S.A."/>
            <person name="Ro D.-K."/>
            <person name="Ness R.W."/>
            <person name="Phillips M.A."/>
        </authorList>
    </citation>
    <scope>NUCLEOTIDE SEQUENCE [LARGE SCALE GENOMIC DNA]</scope>
    <source>
        <strain evidence="2">SAF-2024a</strain>
        <tissue evidence="2">Leaf</tissue>
    </source>
</reference>
<evidence type="ECO:0000313" key="3">
    <source>
        <dbReference type="Proteomes" id="UP001567538"/>
    </source>
</evidence>
<comment type="caution">
    <text evidence="2">The sequence shown here is derived from an EMBL/GenBank/DDBJ whole genome shotgun (WGS) entry which is preliminary data.</text>
</comment>
<evidence type="ECO:0000256" key="1">
    <source>
        <dbReference type="SAM" id="MobiDB-lite"/>
    </source>
</evidence>
<name>A0ABD1HEN9_SALDI</name>
<keyword evidence="3" id="KW-1185">Reference proteome</keyword>